<feature type="region of interest" description="Disordered" evidence="1">
    <location>
        <begin position="666"/>
        <end position="692"/>
    </location>
</feature>
<reference evidence="2" key="3">
    <citation type="submission" date="2025-09" db="UniProtKB">
        <authorList>
            <consortium name="Ensembl"/>
        </authorList>
    </citation>
    <scope>IDENTIFICATION</scope>
</reference>
<dbReference type="Proteomes" id="UP000007635">
    <property type="component" value="Chromosome XIX"/>
</dbReference>
<keyword evidence="3" id="KW-1185">Reference proteome</keyword>
<accession>A0AAQ4PIJ6</accession>
<reference evidence="2" key="2">
    <citation type="submission" date="2025-08" db="UniProtKB">
        <authorList>
            <consortium name="Ensembl"/>
        </authorList>
    </citation>
    <scope>IDENTIFICATION</scope>
</reference>
<proteinExistence type="predicted"/>
<feature type="region of interest" description="Disordered" evidence="1">
    <location>
        <begin position="126"/>
        <end position="158"/>
    </location>
</feature>
<dbReference type="InterPro" id="IPR037656">
    <property type="entry name" value="DUF5525"/>
</dbReference>
<evidence type="ECO:0000313" key="3">
    <source>
        <dbReference type="Proteomes" id="UP000007635"/>
    </source>
</evidence>
<sequence>MMSSQPMPTVVDPVFRSKMPLLDGTIESTGLSKPQNMSDFLGKQMLQYGGAYFSYDPRGKDGAGFTSWSNSKSSLVDARSPVSPLSGMEGQNHIIYRQDSNSSEEGQCHSSPLYHARAKQGFTLFAKSPGISSPTAGGSGAHRKPQTGGESSSPPSENAVYLAIPKPVYVHNPCCNELGCVMTQRYSLEHGSPRMPNTVYEHDWMQTDSHYTERPLIQRKAQDTVPQQRGVQIESSAERLKRMTEGTWSPGRTRTFPGRIDPKYSSYPCTPTRTLLGSPSEHSQHLQNSPRGYPSLYPSHPVYEHMTSEVYREHSPMTKYGQLTQHPMFYYSQANAEVENGTQFKQREDVPVIVKHTLSNPREHYIVPPSFHGEIPLPGTETLPNHALMQGFDYSYYAVPRFNLNASQLRAPPKRQHASPGVNYSPSVQYVEHPMAPATNLHKDKPNTSLRVGQPHTNFPLLRVEQTSPARRGSQAGLSPSSTQTNRFFHPLNSLHIDRPVFPPTGSSMDRRMDYSAYDAQVTCPKMARSLPVSPAAWPPRSPHHSSDQVQAAVPHCANVRKIIYSPAVAIGNKQDGPVSSSGPAALKGGPKRRPSQSPSPIKIKEEDMDECAVELHKRRRRAEMENGEAGNETDSPPMPIIDNVFSLAPYKVYLQASGELFPGRIGQSAEQRDNETKKDVKAQMPNRDEKQSVLRLVSRTTCADTHTKKPAEEIFEPQNIKVEENVYPLDPYGSSKTPDGERYCSALTIKKEPEETSSCNSEPMLLIKKCEPDELESKPLLADEKVTSDESKPGGVTAQICPENLSSRALQPKAITPPQPPGSKFDFRNIPPQSLKLSTYKLFFCDTKQSFPAPAQPITQVIVRRHFFEMHHSLCKLVSDFVLASSKQELRTWLSQLGLDEATSPPTKVQKVSCLLGVKAREAWLNEEMKSALDTVLERMREYTAQDRCPFPHVMRTGAVFLPMLVVKELLFPMVQGSFIDQVLQEHRVELRPTTLSEEKLLIQFHKRACSSRLRRLMSLKHLPDIYADVVNLLYHTCVCKHLESTSPDVQKKVQHWWTSKIVKQCSRITLPEEGSERTPHTQKGSWTLLRRWGSSPFS</sequence>
<dbReference type="PANTHER" id="PTHR28422:SF1">
    <property type="entry name" value="SIMILAR TO HUMAN CHROMOSOME 15 OPEN READING FRAME 39"/>
    <property type="match status" value="1"/>
</dbReference>
<dbReference type="PANTHER" id="PTHR28422">
    <property type="entry name" value="SIMILAR TO HUMAN CHROMOSOME 15 OPEN READING FRAME 39"/>
    <property type="match status" value="1"/>
</dbReference>
<feature type="region of interest" description="Disordered" evidence="1">
    <location>
        <begin position="572"/>
        <end position="610"/>
    </location>
</feature>
<evidence type="ECO:0000313" key="2">
    <source>
        <dbReference type="Ensembl" id="ENSGACP00000038746.1"/>
    </source>
</evidence>
<feature type="region of interest" description="Disordered" evidence="1">
    <location>
        <begin position="467"/>
        <end position="486"/>
    </location>
</feature>
<organism evidence="2 3">
    <name type="scientific">Gasterosteus aculeatus aculeatus</name>
    <name type="common">three-spined stickleback</name>
    <dbReference type="NCBI Taxonomy" id="481459"/>
    <lineage>
        <taxon>Eukaryota</taxon>
        <taxon>Metazoa</taxon>
        <taxon>Chordata</taxon>
        <taxon>Craniata</taxon>
        <taxon>Vertebrata</taxon>
        <taxon>Euteleostomi</taxon>
        <taxon>Actinopterygii</taxon>
        <taxon>Neopterygii</taxon>
        <taxon>Teleostei</taxon>
        <taxon>Neoteleostei</taxon>
        <taxon>Acanthomorphata</taxon>
        <taxon>Eupercaria</taxon>
        <taxon>Perciformes</taxon>
        <taxon>Cottioidei</taxon>
        <taxon>Gasterosteales</taxon>
        <taxon>Gasterosteidae</taxon>
        <taxon>Gasterosteus</taxon>
    </lineage>
</organism>
<name>A0AAQ4PIJ6_GASAC</name>
<dbReference type="Pfam" id="PF17663">
    <property type="entry name" value="DUF5525"/>
    <property type="match status" value="2"/>
</dbReference>
<dbReference type="GeneTree" id="ENSGT00940000169185"/>
<feature type="compositionally biased region" description="Basic and acidic residues" evidence="1">
    <location>
        <begin position="671"/>
        <end position="692"/>
    </location>
</feature>
<feature type="compositionally biased region" description="Polar residues" evidence="1">
    <location>
        <begin position="476"/>
        <end position="486"/>
    </location>
</feature>
<reference evidence="2 3" key="1">
    <citation type="journal article" date="2021" name="G3 (Bethesda)">
        <title>Improved contiguity of the threespine stickleback genome using long-read sequencing.</title>
        <authorList>
            <person name="Nath S."/>
            <person name="Shaw D.E."/>
            <person name="White M.A."/>
        </authorList>
    </citation>
    <scope>NUCLEOTIDE SEQUENCE [LARGE SCALE GENOMIC DNA]</scope>
    <source>
        <strain evidence="2 3">Lake Benthic</strain>
    </source>
</reference>
<protein>
    <submittedName>
        <fullName evidence="2">Si:dkey-73n10.1</fullName>
    </submittedName>
</protein>
<dbReference type="AlphaFoldDB" id="A0AAQ4PIJ6"/>
<dbReference type="Ensembl" id="ENSGACT00000074677.1">
    <property type="protein sequence ID" value="ENSGACP00000038746.1"/>
    <property type="gene ID" value="ENSGACG00000027122.1"/>
</dbReference>
<evidence type="ECO:0000256" key="1">
    <source>
        <dbReference type="SAM" id="MobiDB-lite"/>
    </source>
</evidence>